<dbReference type="PANTHER" id="PTHR10272:SF0">
    <property type="entry name" value="PLATELET-ACTIVATING FACTOR ACETYLHYDROLASE"/>
    <property type="match status" value="1"/>
</dbReference>
<dbReference type="PANTHER" id="PTHR10272">
    <property type="entry name" value="PLATELET-ACTIVATING FACTOR ACETYLHYDROLASE"/>
    <property type="match status" value="1"/>
</dbReference>
<dbReference type="InterPro" id="IPR016715">
    <property type="entry name" value="PAF_acetylhydro_eukaryote"/>
</dbReference>
<feature type="active site" description="Charge relay system" evidence="6">
    <location>
        <position position="390"/>
    </location>
</feature>
<dbReference type="OMA" id="GSVHHNF"/>
<dbReference type="Proteomes" id="UP000245119">
    <property type="component" value="Linkage Group LG4"/>
</dbReference>
<reference evidence="7 8" key="1">
    <citation type="submission" date="2018-04" db="EMBL/GenBank/DDBJ databases">
        <title>The genome of golden apple snail Pomacea canaliculata provides insight into stress tolerance and invasive adaptation.</title>
        <authorList>
            <person name="Liu C."/>
            <person name="Liu B."/>
            <person name="Ren Y."/>
            <person name="Zhang Y."/>
            <person name="Wang H."/>
            <person name="Li S."/>
            <person name="Jiang F."/>
            <person name="Yin L."/>
            <person name="Zhang G."/>
            <person name="Qian W."/>
            <person name="Fan W."/>
        </authorList>
    </citation>
    <scope>NUCLEOTIDE SEQUENCE [LARGE SCALE GENOMIC DNA]</scope>
    <source>
        <strain evidence="7">SZHN2017</strain>
        <tissue evidence="7">Muscle</tissue>
    </source>
</reference>
<keyword evidence="8" id="KW-1185">Reference proteome</keyword>
<comment type="catalytic activity">
    <reaction evidence="5">
        <text>a 1-O-alkyl-2-acetyl-sn-glycero-3-phosphocholine + H2O = a 1-O-alkyl-sn-glycero-3-phosphocholine + acetate + H(+)</text>
        <dbReference type="Rhea" id="RHEA:17777"/>
        <dbReference type="ChEBI" id="CHEBI:15377"/>
        <dbReference type="ChEBI" id="CHEBI:15378"/>
        <dbReference type="ChEBI" id="CHEBI:30089"/>
        <dbReference type="ChEBI" id="CHEBI:30909"/>
        <dbReference type="ChEBI" id="CHEBI:36707"/>
        <dbReference type="EC" id="3.1.1.47"/>
    </reaction>
</comment>
<evidence type="ECO:0000256" key="6">
    <source>
        <dbReference type="PIRSR" id="PIRSR018169-1"/>
    </source>
</evidence>
<dbReference type="GO" id="GO:0003847">
    <property type="term" value="F:1-alkyl-2-acetylglycerophosphocholine esterase activity"/>
    <property type="evidence" value="ECO:0007669"/>
    <property type="project" value="UniProtKB-UniRule"/>
</dbReference>
<feature type="active site" description="Charge relay system" evidence="6">
    <location>
        <position position="333"/>
    </location>
</feature>
<evidence type="ECO:0000256" key="1">
    <source>
        <dbReference type="ARBA" id="ARBA00013201"/>
    </source>
</evidence>
<sequence length="463" mass="53042">MTCLGIKVDSKFSGNSSEAEMKDLEADVKMTAKRRIRRHLPVAKGPHTVGVVDIMCERGENGIFFRLYYPTTRTDIYTRDRQWPLWLPHKKYALGYVHFLQWNPAIFGKIFNWLGGDVYVPALWQALLLKSNTPYPVLVFSHGLGGNRTSNTSFCVELASRGFVVAAIEHRDGSASMTLCLKNNNHSTIRACSDYNNETNDGHINKKSEHGHQNQHQNHHHCSHHKLSEGHHCNYFKEEWKWFEHVDKWDDFDYRNGQMYKRAEECRHVLDLLTEMNAGATLHNTLGIAFDTKQFKNQLDLKKVCVAGHSFGGATCLATCSTDSRFQVGVVLDGWMHPVDDKIFSSLKQPILMINMESFQWPVNIKQMMRLLEAGGEADRNMITVRGTCHQSVTDFQFLCNKAMGRFMNVRYKLDPYLCLEMTCKATMGFLTKHLNLESIPNYQEILSGEHDLIISGTNVKWT</sequence>
<dbReference type="InterPro" id="IPR029058">
    <property type="entry name" value="AB_hydrolase_fold"/>
</dbReference>
<accession>A0A2T7PG36</accession>
<organism evidence="7 8">
    <name type="scientific">Pomacea canaliculata</name>
    <name type="common">Golden apple snail</name>
    <dbReference type="NCBI Taxonomy" id="400727"/>
    <lineage>
        <taxon>Eukaryota</taxon>
        <taxon>Metazoa</taxon>
        <taxon>Spiralia</taxon>
        <taxon>Lophotrochozoa</taxon>
        <taxon>Mollusca</taxon>
        <taxon>Gastropoda</taxon>
        <taxon>Caenogastropoda</taxon>
        <taxon>Architaenioglossa</taxon>
        <taxon>Ampullarioidea</taxon>
        <taxon>Ampullariidae</taxon>
        <taxon>Pomacea</taxon>
    </lineage>
</organism>
<dbReference type="GO" id="GO:0016042">
    <property type="term" value="P:lipid catabolic process"/>
    <property type="evidence" value="ECO:0007669"/>
    <property type="project" value="UniProtKB-KW"/>
</dbReference>
<dbReference type="Pfam" id="PF03403">
    <property type="entry name" value="PAF-AH_p_II"/>
    <property type="match status" value="1"/>
</dbReference>
<dbReference type="AlphaFoldDB" id="A0A2T7PG36"/>
<keyword evidence="3 5" id="KW-0442">Lipid degradation</keyword>
<dbReference type="STRING" id="400727.A0A2T7PG36"/>
<dbReference type="EMBL" id="PZQS01000004">
    <property type="protein sequence ID" value="PVD32383.1"/>
    <property type="molecule type" value="Genomic_DNA"/>
</dbReference>
<evidence type="ECO:0000256" key="4">
    <source>
        <dbReference type="ARBA" id="ARBA00023098"/>
    </source>
</evidence>
<dbReference type="Gene3D" id="3.40.50.1820">
    <property type="entry name" value="alpha/beta hydrolase"/>
    <property type="match status" value="1"/>
</dbReference>
<proteinExistence type="predicted"/>
<comment type="caution">
    <text evidence="7">The sequence shown here is derived from an EMBL/GenBank/DDBJ whole genome shotgun (WGS) entry which is preliminary data.</text>
</comment>
<evidence type="ECO:0000313" key="8">
    <source>
        <dbReference type="Proteomes" id="UP000245119"/>
    </source>
</evidence>
<evidence type="ECO:0000256" key="2">
    <source>
        <dbReference type="ARBA" id="ARBA00022801"/>
    </source>
</evidence>
<name>A0A2T7PG36_POMCA</name>
<keyword evidence="2 5" id="KW-0378">Hydrolase</keyword>
<dbReference type="EC" id="3.1.1.47" evidence="1 5"/>
<gene>
    <name evidence="7" type="ORF">C0Q70_07817</name>
</gene>
<dbReference type="SUPFAM" id="SSF53474">
    <property type="entry name" value="alpha/beta-Hydrolases"/>
    <property type="match status" value="1"/>
</dbReference>
<dbReference type="PIRSF" id="PIRSF018169">
    <property type="entry name" value="PAF_acetylhydrolase"/>
    <property type="match status" value="1"/>
</dbReference>
<evidence type="ECO:0000256" key="5">
    <source>
        <dbReference type="PIRNR" id="PIRNR018169"/>
    </source>
</evidence>
<keyword evidence="4 5" id="KW-0443">Lipid metabolism</keyword>
<feature type="active site" description="Nucleophile" evidence="6">
    <location>
        <position position="310"/>
    </location>
</feature>
<evidence type="ECO:0000313" key="7">
    <source>
        <dbReference type="EMBL" id="PVD32383.1"/>
    </source>
</evidence>
<evidence type="ECO:0000256" key="3">
    <source>
        <dbReference type="ARBA" id="ARBA00022963"/>
    </source>
</evidence>
<dbReference type="OrthoDB" id="2363873at2759"/>
<protein>
    <recommendedName>
        <fullName evidence="1 5">1-alkyl-2-acetylglycerophosphocholine esterase</fullName>
        <ecNumber evidence="1 5">3.1.1.47</ecNumber>
    </recommendedName>
</protein>